<gene>
    <name evidence="7" type="ORF">Cadr_000029757</name>
</gene>
<reference evidence="7 8" key="1">
    <citation type="journal article" date="2019" name="Mol. Ecol. Resour.">
        <title>Improving Illumina assemblies with Hi-C and long reads: an example with the North African dromedary.</title>
        <authorList>
            <person name="Elbers J.P."/>
            <person name="Rogers M.F."/>
            <person name="Perelman P.L."/>
            <person name="Proskuryakova A.A."/>
            <person name="Serdyukova N.A."/>
            <person name="Johnson W.E."/>
            <person name="Horin P."/>
            <person name="Corander J."/>
            <person name="Murphy D."/>
            <person name="Burger P.A."/>
        </authorList>
    </citation>
    <scope>NUCLEOTIDE SEQUENCE [LARGE SCALE GENOMIC DNA]</scope>
    <source>
        <strain evidence="7">Drom800</strain>
        <tissue evidence="7">Blood</tissue>
    </source>
</reference>
<dbReference type="Gene3D" id="6.10.250.3120">
    <property type="match status" value="1"/>
</dbReference>
<evidence type="ECO:0000313" key="8">
    <source>
        <dbReference type="Proteomes" id="UP000299084"/>
    </source>
</evidence>
<evidence type="ECO:0000313" key="7">
    <source>
        <dbReference type="EMBL" id="KAB1255997.1"/>
    </source>
</evidence>
<dbReference type="GO" id="GO:0030864">
    <property type="term" value="C:cortical actin cytoskeleton"/>
    <property type="evidence" value="ECO:0007669"/>
    <property type="project" value="TreeGrafter"/>
</dbReference>
<dbReference type="PANTHER" id="PTHR15012:SF33">
    <property type="entry name" value="PROTEIN SHROOM3"/>
    <property type="match status" value="1"/>
</dbReference>
<evidence type="ECO:0000256" key="4">
    <source>
        <dbReference type="ARBA" id="ARBA00023212"/>
    </source>
</evidence>
<feature type="domain" description="ASD2" evidence="6">
    <location>
        <begin position="185"/>
        <end position="393"/>
    </location>
</feature>
<feature type="region of interest" description="Disordered" evidence="5">
    <location>
        <begin position="314"/>
        <end position="346"/>
    </location>
</feature>
<comment type="subcellular location">
    <subcellularLocation>
        <location evidence="1">Cytoplasm</location>
        <location evidence="1">Cytoskeleton</location>
    </subcellularLocation>
</comment>
<evidence type="ECO:0000256" key="3">
    <source>
        <dbReference type="ARBA" id="ARBA00022490"/>
    </source>
</evidence>
<keyword evidence="4" id="KW-0206">Cytoskeleton</keyword>
<dbReference type="GO" id="GO:0016324">
    <property type="term" value="C:apical plasma membrane"/>
    <property type="evidence" value="ECO:0007669"/>
    <property type="project" value="TreeGrafter"/>
</dbReference>
<keyword evidence="3" id="KW-0963">Cytoplasm</keyword>
<evidence type="ECO:0000256" key="5">
    <source>
        <dbReference type="SAM" id="MobiDB-lite"/>
    </source>
</evidence>
<proteinExistence type="inferred from homology"/>
<keyword evidence="8" id="KW-1185">Reference proteome</keyword>
<dbReference type="Pfam" id="PF08687">
    <property type="entry name" value="ASD2"/>
    <property type="match status" value="2"/>
</dbReference>
<dbReference type="GO" id="GO:0005912">
    <property type="term" value="C:adherens junction"/>
    <property type="evidence" value="ECO:0007669"/>
    <property type="project" value="TreeGrafter"/>
</dbReference>
<comment type="caution">
    <text evidence="7">The sequence shown here is derived from an EMBL/GenBank/DDBJ whole genome shotgun (WGS) entry which is preliminary data.</text>
</comment>
<feature type="compositionally biased region" description="Basic residues" evidence="5">
    <location>
        <begin position="330"/>
        <end position="341"/>
    </location>
</feature>
<dbReference type="PROSITE" id="PS51307">
    <property type="entry name" value="ASD2"/>
    <property type="match status" value="1"/>
</dbReference>
<protein>
    <submittedName>
        <fullName evidence="7">Protein Shroom3</fullName>
    </submittedName>
</protein>
<dbReference type="InterPro" id="IPR014799">
    <property type="entry name" value="ASD2_dom"/>
</dbReference>
<dbReference type="PANTHER" id="PTHR15012">
    <property type="entry name" value="APICAL PROTEIN/SHROOM-RELATED"/>
    <property type="match status" value="1"/>
</dbReference>
<accession>A0A5N4CAV7</accession>
<evidence type="ECO:0000256" key="2">
    <source>
        <dbReference type="ARBA" id="ARBA00006469"/>
    </source>
</evidence>
<dbReference type="EMBL" id="JWIN03000031">
    <property type="protein sequence ID" value="KAB1255997.1"/>
    <property type="molecule type" value="Genomic_DNA"/>
</dbReference>
<dbReference type="GO" id="GO:0051015">
    <property type="term" value="F:actin filament binding"/>
    <property type="evidence" value="ECO:0007669"/>
    <property type="project" value="InterPro"/>
</dbReference>
<sequence>MPRNFGKTKPAFSSLQNIPESLRRQSSLDLGGGAQDVHLGGRPTCAVNARQSTLEGKLFLITGTTWTVNFLSKAGGENWWLGFFPQFRPRVWRATLPTPPGDMEPGPKEAQLQKRLDFAGLFSEEAPGNSLGHFPPPPPQAMFQVQWDSEGCCEPHTSSYSKLAKVTVAKERPMPGAAHLEDIRTKALAKEIVQDKSLADILDPDSRMKTTMDLMEGLFPRDINLMQGNSIKKKVMQRTVSFPGSEAKRSEDKEAVGMLSAPKAGLLNKIKDMPEEVNEEEEPADVNEEQTGLIGSLTHKLEILQEVKGGLMTDPSSNILSGLGEDASHKERRSLNQKRKVLAGQHEDAQELKENLDRREHMLLDILANYVSEEQPQDYQHFVKMKPMFLIGQ</sequence>
<comment type="similarity">
    <text evidence="2">Belongs to the shroom family.</text>
</comment>
<dbReference type="Proteomes" id="UP000299084">
    <property type="component" value="Unassembled WGS sequence"/>
</dbReference>
<dbReference type="GO" id="GO:0043296">
    <property type="term" value="C:apical junction complex"/>
    <property type="evidence" value="ECO:0007669"/>
    <property type="project" value="TreeGrafter"/>
</dbReference>
<organism evidence="7 8">
    <name type="scientific">Camelus dromedarius</name>
    <name type="common">Dromedary</name>
    <name type="synonym">Arabian camel</name>
    <dbReference type="NCBI Taxonomy" id="9838"/>
    <lineage>
        <taxon>Eukaryota</taxon>
        <taxon>Metazoa</taxon>
        <taxon>Chordata</taxon>
        <taxon>Craniata</taxon>
        <taxon>Vertebrata</taxon>
        <taxon>Euteleostomi</taxon>
        <taxon>Mammalia</taxon>
        <taxon>Eutheria</taxon>
        <taxon>Laurasiatheria</taxon>
        <taxon>Artiodactyla</taxon>
        <taxon>Tylopoda</taxon>
        <taxon>Camelidae</taxon>
        <taxon>Camelus</taxon>
    </lineage>
</organism>
<evidence type="ECO:0000259" key="6">
    <source>
        <dbReference type="PROSITE" id="PS51307"/>
    </source>
</evidence>
<name>A0A5N4CAV7_CAMDR</name>
<dbReference type="AlphaFoldDB" id="A0A5N4CAV7"/>
<evidence type="ECO:0000256" key="1">
    <source>
        <dbReference type="ARBA" id="ARBA00004245"/>
    </source>
</evidence>
<dbReference type="InterPro" id="IPR027685">
    <property type="entry name" value="Shroom_fam"/>
</dbReference>
<dbReference type="GO" id="GO:0007015">
    <property type="term" value="P:actin filament organization"/>
    <property type="evidence" value="ECO:0007669"/>
    <property type="project" value="TreeGrafter"/>
</dbReference>